<gene>
    <name evidence="1" type="ORF">GLYMA_03G064300</name>
</gene>
<dbReference type="EnsemblPlants" id="KRH65822">
    <property type="protein sequence ID" value="KRH65822"/>
    <property type="gene ID" value="GLYMA_03G064300"/>
</dbReference>
<reference evidence="2" key="2">
    <citation type="submission" date="2018-02" db="UniProtKB">
        <authorList>
            <consortium name="EnsemblPlants"/>
        </authorList>
    </citation>
    <scope>IDENTIFICATION</scope>
    <source>
        <strain evidence="2">Williams 82</strain>
    </source>
</reference>
<evidence type="ECO:0000313" key="1">
    <source>
        <dbReference type="EMBL" id="KRH65822.1"/>
    </source>
</evidence>
<dbReference type="InParanoid" id="A0A0R0KFI5"/>
<sequence>MGETKVPIIPLIRSLVKAKFCSSQHTKENNFCEIMLASHTFSEHYCIHTIFWNKICGRMGRHPQYYQAGFDWHVETMSRDLPKRLLHKSKP</sequence>
<name>A0A0R0KFI5_SOYBN</name>
<proteinExistence type="predicted"/>
<evidence type="ECO:0000313" key="2">
    <source>
        <dbReference type="EnsemblPlants" id="KRH65822"/>
    </source>
</evidence>
<dbReference type="AlphaFoldDB" id="A0A0R0KFI5"/>
<dbReference type="Gramene" id="KRH65822">
    <property type="protein sequence ID" value="KRH65822"/>
    <property type="gene ID" value="GLYMA_03G064300"/>
</dbReference>
<reference evidence="1" key="3">
    <citation type="submission" date="2018-07" db="EMBL/GenBank/DDBJ databases">
        <title>WGS assembly of Glycine max.</title>
        <authorList>
            <person name="Schmutz J."/>
            <person name="Cannon S."/>
            <person name="Schlueter J."/>
            <person name="Ma J."/>
            <person name="Mitros T."/>
            <person name="Nelson W."/>
            <person name="Hyten D."/>
            <person name="Song Q."/>
            <person name="Thelen J."/>
            <person name="Cheng J."/>
            <person name="Xu D."/>
            <person name="Hellsten U."/>
            <person name="May G."/>
            <person name="Yu Y."/>
            <person name="Sakurai T."/>
            <person name="Umezawa T."/>
            <person name="Bhattacharyya M."/>
            <person name="Sandhu D."/>
            <person name="Valliyodan B."/>
            <person name="Lindquist E."/>
            <person name="Peto M."/>
            <person name="Grant D."/>
            <person name="Shu S."/>
            <person name="Goodstein D."/>
            <person name="Barry K."/>
            <person name="Futrell-Griggs M."/>
            <person name="Abernathy B."/>
            <person name="Du J."/>
            <person name="Tian Z."/>
            <person name="Zhu L."/>
            <person name="Gill N."/>
            <person name="Joshi T."/>
            <person name="Libault M."/>
            <person name="Sethuraman A."/>
            <person name="Zhang X."/>
            <person name="Shinozaki K."/>
            <person name="Nguyen H."/>
            <person name="Wing R."/>
            <person name="Cregan P."/>
            <person name="Specht J."/>
            <person name="Grimwood J."/>
            <person name="Rokhsar D."/>
            <person name="Stacey G."/>
            <person name="Shoemaker R."/>
            <person name="Jackson S."/>
        </authorList>
    </citation>
    <scope>NUCLEOTIDE SEQUENCE</scope>
    <source>
        <tissue evidence="1">Callus</tissue>
    </source>
</reference>
<dbReference type="EMBL" id="CM000836">
    <property type="protein sequence ID" value="KRH65822.1"/>
    <property type="molecule type" value="Genomic_DNA"/>
</dbReference>
<reference evidence="1 2" key="1">
    <citation type="journal article" date="2010" name="Nature">
        <title>Genome sequence of the palaeopolyploid soybean.</title>
        <authorList>
            <person name="Schmutz J."/>
            <person name="Cannon S.B."/>
            <person name="Schlueter J."/>
            <person name="Ma J."/>
            <person name="Mitros T."/>
            <person name="Nelson W."/>
            <person name="Hyten D.L."/>
            <person name="Song Q."/>
            <person name="Thelen J.J."/>
            <person name="Cheng J."/>
            <person name="Xu D."/>
            <person name="Hellsten U."/>
            <person name="May G.D."/>
            <person name="Yu Y."/>
            <person name="Sakurai T."/>
            <person name="Umezawa T."/>
            <person name="Bhattacharyya M.K."/>
            <person name="Sandhu D."/>
            <person name="Valliyodan B."/>
            <person name="Lindquist E."/>
            <person name="Peto M."/>
            <person name="Grant D."/>
            <person name="Shu S."/>
            <person name="Goodstein D."/>
            <person name="Barry K."/>
            <person name="Futrell-Griggs M."/>
            <person name="Abernathy B."/>
            <person name="Du J."/>
            <person name="Tian Z."/>
            <person name="Zhu L."/>
            <person name="Gill N."/>
            <person name="Joshi T."/>
            <person name="Libault M."/>
            <person name="Sethuraman A."/>
            <person name="Zhang X.-C."/>
            <person name="Shinozaki K."/>
            <person name="Nguyen H.T."/>
            <person name="Wing R.A."/>
            <person name="Cregan P."/>
            <person name="Specht J."/>
            <person name="Grimwood J."/>
            <person name="Rokhsar D."/>
            <person name="Stacey G."/>
            <person name="Shoemaker R.C."/>
            <person name="Jackson S.A."/>
        </authorList>
    </citation>
    <scope>NUCLEOTIDE SEQUENCE</scope>
    <source>
        <strain evidence="2">cv. Williams 82</strain>
        <tissue evidence="1">Callus</tissue>
    </source>
</reference>
<dbReference type="Proteomes" id="UP000008827">
    <property type="component" value="Chromosome 3"/>
</dbReference>
<accession>A0A0R0KFI5</accession>
<organism evidence="1">
    <name type="scientific">Glycine max</name>
    <name type="common">Soybean</name>
    <name type="synonym">Glycine hispida</name>
    <dbReference type="NCBI Taxonomy" id="3847"/>
    <lineage>
        <taxon>Eukaryota</taxon>
        <taxon>Viridiplantae</taxon>
        <taxon>Streptophyta</taxon>
        <taxon>Embryophyta</taxon>
        <taxon>Tracheophyta</taxon>
        <taxon>Spermatophyta</taxon>
        <taxon>Magnoliopsida</taxon>
        <taxon>eudicotyledons</taxon>
        <taxon>Gunneridae</taxon>
        <taxon>Pentapetalae</taxon>
        <taxon>rosids</taxon>
        <taxon>fabids</taxon>
        <taxon>Fabales</taxon>
        <taxon>Fabaceae</taxon>
        <taxon>Papilionoideae</taxon>
        <taxon>50 kb inversion clade</taxon>
        <taxon>NPAAA clade</taxon>
        <taxon>indigoferoid/millettioid clade</taxon>
        <taxon>Phaseoleae</taxon>
        <taxon>Glycine</taxon>
        <taxon>Glycine subgen. Soja</taxon>
    </lineage>
</organism>
<keyword evidence="3" id="KW-1185">Reference proteome</keyword>
<evidence type="ECO:0000313" key="3">
    <source>
        <dbReference type="Proteomes" id="UP000008827"/>
    </source>
</evidence>
<protein>
    <submittedName>
        <fullName evidence="1 2">Uncharacterized protein</fullName>
    </submittedName>
</protein>